<dbReference type="Proteomes" id="UP000574369">
    <property type="component" value="Unassembled WGS sequence"/>
</dbReference>
<evidence type="ECO:0000313" key="3">
    <source>
        <dbReference type="Proteomes" id="UP000574369"/>
    </source>
</evidence>
<sequence>MANNDIHPNAPAGGGGAGAFKSAGPTGLNSGNDAWNRPGPLGVDAKPAEALKISGLIAAGGPLSAGTISAVNKAADKTPDRWKRYVAYADIVKVGGSLAWRANNPGNLRDASTKISSVTGAIGKFAVFATLADGHAAQRALYLNRYGDMAVKDAINKLTPPNENDTKNYLAELTRAGVDIDKDVKSQIDVLMKAVEANEGLIPGIEVKRVP</sequence>
<organism evidence="2 3">
    <name type="scientific">Roseateles terrae</name>
    <dbReference type="NCBI Taxonomy" id="431060"/>
    <lineage>
        <taxon>Bacteria</taxon>
        <taxon>Pseudomonadati</taxon>
        <taxon>Pseudomonadota</taxon>
        <taxon>Betaproteobacteria</taxon>
        <taxon>Burkholderiales</taxon>
        <taxon>Sphaerotilaceae</taxon>
        <taxon>Roseateles</taxon>
    </lineage>
</organism>
<dbReference type="EMBL" id="JACHXO010000006">
    <property type="protein sequence ID" value="MBB3196044.1"/>
    <property type="molecule type" value="Genomic_DNA"/>
</dbReference>
<evidence type="ECO:0000256" key="1">
    <source>
        <dbReference type="SAM" id="MobiDB-lite"/>
    </source>
</evidence>
<feature type="region of interest" description="Disordered" evidence="1">
    <location>
        <begin position="1"/>
        <end position="41"/>
    </location>
</feature>
<comment type="caution">
    <text evidence="2">The sequence shown here is derived from an EMBL/GenBank/DDBJ whole genome shotgun (WGS) entry which is preliminary data.</text>
</comment>
<name>A0ABR6GVE6_9BURK</name>
<evidence type="ECO:0000313" key="2">
    <source>
        <dbReference type="EMBL" id="MBB3196044.1"/>
    </source>
</evidence>
<proteinExistence type="predicted"/>
<keyword evidence="3" id="KW-1185">Reference proteome</keyword>
<accession>A0ABR6GVE6</accession>
<protein>
    <submittedName>
        <fullName evidence="2">Uncharacterized protein</fullName>
    </submittedName>
</protein>
<gene>
    <name evidence="2" type="ORF">FHS28_003454</name>
</gene>
<dbReference type="RefSeq" id="WP_088453357.1">
    <property type="nucleotide sequence ID" value="NZ_JACHXO010000006.1"/>
</dbReference>
<reference evidence="2 3" key="1">
    <citation type="submission" date="2020-08" db="EMBL/GenBank/DDBJ databases">
        <title>Genomic Encyclopedia of Type Strains, Phase III (KMG-III): the genomes of soil and plant-associated and newly described type strains.</title>
        <authorList>
            <person name="Whitman W."/>
        </authorList>
    </citation>
    <scope>NUCLEOTIDE SEQUENCE [LARGE SCALE GENOMIC DNA]</scope>
    <source>
        <strain evidence="2 3">CECT 7247</strain>
    </source>
</reference>